<feature type="domain" description="EGF-like" evidence="7">
    <location>
        <begin position="351"/>
        <end position="387"/>
    </location>
</feature>
<gene>
    <name evidence="9" type="ORF">MGAL_10B056715</name>
</gene>
<dbReference type="CDD" id="cd00054">
    <property type="entry name" value="EGF_CA"/>
    <property type="match status" value="9"/>
</dbReference>
<dbReference type="InterPro" id="IPR003599">
    <property type="entry name" value="Ig_sub"/>
</dbReference>
<feature type="disulfide bond" evidence="6">
    <location>
        <begin position="73"/>
        <end position="82"/>
    </location>
</feature>
<dbReference type="PROSITE" id="PS50026">
    <property type="entry name" value="EGF_3"/>
    <property type="match status" value="9"/>
</dbReference>
<proteinExistence type="predicted"/>
<dbReference type="InterPro" id="IPR003598">
    <property type="entry name" value="Ig_sub2"/>
</dbReference>
<feature type="domain" description="EGF-like" evidence="7">
    <location>
        <begin position="199"/>
        <end position="235"/>
    </location>
</feature>
<dbReference type="Pfam" id="PF00008">
    <property type="entry name" value="EGF"/>
    <property type="match status" value="9"/>
</dbReference>
<feature type="disulfide bond" evidence="6">
    <location>
        <begin position="187"/>
        <end position="196"/>
    </location>
</feature>
<dbReference type="PROSITE" id="PS00010">
    <property type="entry name" value="ASX_HYDROXYL"/>
    <property type="match status" value="9"/>
</dbReference>
<feature type="domain" description="EGF-like" evidence="7">
    <location>
        <begin position="237"/>
        <end position="273"/>
    </location>
</feature>
<evidence type="ECO:0000256" key="5">
    <source>
        <dbReference type="ARBA" id="ARBA00023180"/>
    </source>
</evidence>
<keyword evidence="5" id="KW-0325">Glycoprotein</keyword>
<keyword evidence="2" id="KW-0732">Signal</keyword>
<feature type="domain" description="Ig-like" evidence="8">
    <location>
        <begin position="396"/>
        <end position="476"/>
    </location>
</feature>
<dbReference type="OrthoDB" id="6110269at2759"/>
<dbReference type="GO" id="GO:0045197">
    <property type="term" value="P:establishment or maintenance of epithelial cell apical/basal polarity"/>
    <property type="evidence" value="ECO:0007669"/>
    <property type="project" value="TreeGrafter"/>
</dbReference>
<dbReference type="InterPro" id="IPR000742">
    <property type="entry name" value="EGF"/>
</dbReference>
<dbReference type="PROSITE" id="PS00022">
    <property type="entry name" value="EGF_1"/>
    <property type="match status" value="10"/>
</dbReference>
<feature type="domain" description="EGF-like" evidence="7">
    <location>
        <begin position="123"/>
        <end position="159"/>
    </location>
</feature>
<evidence type="ECO:0000256" key="2">
    <source>
        <dbReference type="ARBA" id="ARBA00022729"/>
    </source>
</evidence>
<feature type="domain" description="EGF-like" evidence="7">
    <location>
        <begin position="275"/>
        <end position="311"/>
    </location>
</feature>
<feature type="domain" description="Ig-like" evidence="8">
    <location>
        <begin position="577"/>
        <end position="663"/>
    </location>
</feature>
<reference evidence="9" key="1">
    <citation type="submission" date="2018-11" db="EMBL/GenBank/DDBJ databases">
        <authorList>
            <person name="Alioto T."/>
            <person name="Alioto T."/>
        </authorList>
    </citation>
    <scope>NUCLEOTIDE SEQUENCE</scope>
</reference>
<feature type="disulfide bond" evidence="6">
    <location>
        <begin position="263"/>
        <end position="272"/>
    </location>
</feature>
<dbReference type="PROSITE" id="PS01186">
    <property type="entry name" value="EGF_2"/>
    <property type="match status" value="9"/>
</dbReference>
<evidence type="ECO:0000313" key="10">
    <source>
        <dbReference type="Proteomes" id="UP000596742"/>
    </source>
</evidence>
<dbReference type="InterPro" id="IPR009030">
    <property type="entry name" value="Growth_fac_rcpt_cys_sf"/>
</dbReference>
<feature type="disulfide bond" evidence="6">
    <location>
        <begin position="111"/>
        <end position="120"/>
    </location>
</feature>
<dbReference type="Proteomes" id="UP000596742">
    <property type="component" value="Unassembled WGS sequence"/>
</dbReference>
<dbReference type="InterPro" id="IPR001881">
    <property type="entry name" value="EGF-like_Ca-bd_dom"/>
</dbReference>
<evidence type="ECO:0000256" key="3">
    <source>
        <dbReference type="ARBA" id="ARBA00022737"/>
    </source>
</evidence>
<evidence type="ECO:0000256" key="4">
    <source>
        <dbReference type="ARBA" id="ARBA00023157"/>
    </source>
</evidence>
<dbReference type="InterPro" id="IPR000152">
    <property type="entry name" value="EGF-type_Asp/Asn_hydroxyl_site"/>
</dbReference>
<dbReference type="SMART" id="SM00181">
    <property type="entry name" value="EGF"/>
    <property type="match status" value="9"/>
</dbReference>
<feature type="disulfide bond" evidence="6">
    <location>
        <begin position="149"/>
        <end position="158"/>
    </location>
</feature>
<dbReference type="SUPFAM" id="SSF57184">
    <property type="entry name" value="Growth factor receptor domain"/>
    <property type="match status" value="1"/>
</dbReference>
<dbReference type="GO" id="GO:0032991">
    <property type="term" value="C:protein-containing complex"/>
    <property type="evidence" value="ECO:0007669"/>
    <property type="project" value="TreeGrafter"/>
</dbReference>
<dbReference type="SUPFAM" id="SSF57196">
    <property type="entry name" value="EGF/Laminin"/>
    <property type="match status" value="5"/>
</dbReference>
<dbReference type="Pfam" id="PF13927">
    <property type="entry name" value="Ig_3"/>
    <property type="match status" value="1"/>
</dbReference>
<feature type="disulfide bond" evidence="6">
    <location>
        <begin position="377"/>
        <end position="386"/>
    </location>
</feature>
<dbReference type="PROSITE" id="PS50835">
    <property type="entry name" value="IG_LIKE"/>
    <property type="match status" value="3"/>
</dbReference>
<keyword evidence="1 6" id="KW-0245">EGF-like domain</keyword>
<sequence>MFASLSEICNAQSTCIRHGKYKEITIFQHLGVCTCNGGYTGKCCETNINECHSNPCQHGGACHDKSNGYTCTCRAGYSGAVCQTDINECGSNPCLNHGHCHNGINSYTCSCRSGFAGHRCETNINECAKHPCLHGGTCHDGVNTYTCTCPHGYSGTKCQTNINECAATPCQHGGTCHDGINKYTCTCLRGYTGSRCQTNINECAKTPCLHGGTCHDGVNKYTCTCVRGYSGASCQTNINECASRPCKHGGVCHDGVNKYTCSCASGYTGVNCETDINECSSNPCQHRGVCHDGVNKYTCSCKAGFAGVHCEKNINECASNPCQYGGTCNDGVNSYTCSCIAGFHGVHCETEIDECASHPCQNGATCVDQFNGYKCECLDGDSGKNCELGTTVPETPKINLISETTVTEGTPVLKIACFAEGIPAPVVTWEEIDAKFQPNVRQIGHFLVIQNVTMADKGYYTCTAKNRVGTDIKAVNIIVASQSTRPYVAPVISAPSTVIVKYYTDARLVCNVTGYPIPSVRWEYNQGRNIPGVKISGGVMLISNVTSEATGLYVCIATNDIGSSRANIMLEATYDSPKLLTSPLVYSGKAGISHNFTCSATGHPVPIITWTFASFSHHIDTLPPHKMHSHGNLIELVDMQESGILTCTATNEFGMDTAKATVIVHHSSAVVG</sequence>
<dbReference type="GO" id="GO:0005886">
    <property type="term" value="C:plasma membrane"/>
    <property type="evidence" value="ECO:0007669"/>
    <property type="project" value="TreeGrafter"/>
</dbReference>
<name>A0A8B6CIJ7_MYTGA</name>
<dbReference type="SMART" id="SM00179">
    <property type="entry name" value="EGF_CA"/>
    <property type="match status" value="9"/>
</dbReference>
<dbReference type="InterPro" id="IPR007110">
    <property type="entry name" value="Ig-like_dom"/>
</dbReference>
<feature type="domain" description="EGF-like" evidence="7">
    <location>
        <begin position="161"/>
        <end position="197"/>
    </location>
</feature>
<dbReference type="InterPro" id="IPR013098">
    <property type="entry name" value="Ig_I-set"/>
</dbReference>
<dbReference type="FunFam" id="2.10.25.10:FF:000004">
    <property type="entry name" value="Neurogenic locus notch 1"/>
    <property type="match status" value="7"/>
</dbReference>
<feature type="disulfide bond" evidence="6">
    <location>
        <begin position="225"/>
        <end position="234"/>
    </location>
</feature>
<accession>A0A8B6CIJ7</accession>
<dbReference type="SUPFAM" id="SSF48726">
    <property type="entry name" value="Immunoglobulin"/>
    <property type="match status" value="3"/>
</dbReference>
<feature type="domain" description="EGF-like" evidence="7">
    <location>
        <begin position="85"/>
        <end position="121"/>
    </location>
</feature>
<comment type="caution">
    <text evidence="9">The sequence shown here is derived from an EMBL/GenBank/DDBJ whole genome shotgun (WGS) entry which is preliminary data.</text>
</comment>
<organism evidence="9 10">
    <name type="scientific">Mytilus galloprovincialis</name>
    <name type="common">Mediterranean mussel</name>
    <dbReference type="NCBI Taxonomy" id="29158"/>
    <lineage>
        <taxon>Eukaryota</taxon>
        <taxon>Metazoa</taxon>
        <taxon>Spiralia</taxon>
        <taxon>Lophotrochozoa</taxon>
        <taxon>Mollusca</taxon>
        <taxon>Bivalvia</taxon>
        <taxon>Autobranchia</taxon>
        <taxon>Pteriomorphia</taxon>
        <taxon>Mytilida</taxon>
        <taxon>Mytiloidea</taxon>
        <taxon>Mytilidae</taxon>
        <taxon>Mytilinae</taxon>
        <taxon>Mytilus</taxon>
    </lineage>
</organism>
<dbReference type="GO" id="GO:0005509">
    <property type="term" value="F:calcium ion binding"/>
    <property type="evidence" value="ECO:0007669"/>
    <property type="project" value="InterPro"/>
</dbReference>
<dbReference type="FunFam" id="2.10.25.10:FF:000784">
    <property type="entry name" value="Uncharacterized protein"/>
    <property type="match status" value="1"/>
</dbReference>
<feature type="disulfide bond" evidence="6">
    <location>
        <begin position="339"/>
        <end position="348"/>
    </location>
</feature>
<dbReference type="FunFam" id="2.10.25.10:FF:000123">
    <property type="entry name" value="Crumbs homolog 1 (Drosophila)"/>
    <property type="match status" value="1"/>
</dbReference>
<feature type="disulfide bond" evidence="6">
    <location>
        <begin position="301"/>
        <end position="310"/>
    </location>
</feature>
<evidence type="ECO:0000259" key="8">
    <source>
        <dbReference type="PROSITE" id="PS50835"/>
    </source>
</evidence>
<dbReference type="InterPro" id="IPR051022">
    <property type="entry name" value="Notch_Cell-Fate_Det"/>
</dbReference>
<dbReference type="Pfam" id="PF07679">
    <property type="entry name" value="I-set"/>
    <property type="match status" value="2"/>
</dbReference>
<dbReference type="PRINTS" id="PR00010">
    <property type="entry name" value="EGFBLOOD"/>
</dbReference>
<keyword evidence="4 6" id="KW-1015">Disulfide bond</keyword>
<dbReference type="InterPro" id="IPR018097">
    <property type="entry name" value="EGF_Ca-bd_CS"/>
</dbReference>
<dbReference type="InterPro" id="IPR036179">
    <property type="entry name" value="Ig-like_dom_sf"/>
</dbReference>
<evidence type="ECO:0000313" key="9">
    <source>
        <dbReference type="EMBL" id="VDI06127.1"/>
    </source>
</evidence>
<dbReference type="Gene3D" id="2.10.25.10">
    <property type="entry name" value="Laminin"/>
    <property type="match status" value="9"/>
</dbReference>
<evidence type="ECO:0000259" key="7">
    <source>
        <dbReference type="PROSITE" id="PS50026"/>
    </source>
</evidence>
<feature type="domain" description="Ig-like" evidence="8">
    <location>
        <begin position="486"/>
        <end position="571"/>
    </location>
</feature>
<dbReference type="Gene3D" id="2.60.40.10">
    <property type="entry name" value="Immunoglobulins"/>
    <property type="match status" value="3"/>
</dbReference>
<dbReference type="SMART" id="SM00409">
    <property type="entry name" value="IG"/>
    <property type="match status" value="3"/>
</dbReference>
<dbReference type="SMART" id="SM00408">
    <property type="entry name" value="IGc2"/>
    <property type="match status" value="3"/>
</dbReference>
<evidence type="ECO:0000256" key="1">
    <source>
        <dbReference type="ARBA" id="ARBA00022536"/>
    </source>
</evidence>
<protein>
    <submittedName>
        <fullName evidence="9">Uncharacterized protein</fullName>
    </submittedName>
</protein>
<dbReference type="GO" id="GO:0007157">
    <property type="term" value="P:heterophilic cell-cell adhesion via plasma membrane cell adhesion molecules"/>
    <property type="evidence" value="ECO:0007669"/>
    <property type="project" value="TreeGrafter"/>
</dbReference>
<dbReference type="EMBL" id="UYJE01001898">
    <property type="protein sequence ID" value="VDI06127.1"/>
    <property type="molecule type" value="Genomic_DNA"/>
</dbReference>
<feature type="domain" description="EGF-like" evidence="7">
    <location>
        <begin position="47"/>
        <end position="83"/>
    </location>
</feature>
<keyword evidence="10" id="KW-1185">Reference proteome</keyword>
<comment type="caution">
    <text evidence="6">Lacks conserved residue(s) required for the propagation of feature annotation.</text>
</comment>
<feature type="domain" description="EGF-like" evidence="7">
    <location>
        <begin position="313"/>
        <end position="349"/>
    </location>
</feature>
<evidence type="ECO:0000256" key="6">
    <source>
        <dbReference type="PROSITE-ProRule" id="PRU00076"/>
    </source>
</evidence>
<dbReference type="InterPro" id="IPR013783">
    <property type="entry name" value="Ig-like_fold"/>
</dbReference>
<dbReference type="PROSITE" id="PS01187">
    <property type="entry name" value="EGF_CA"/>
    <property type="match status" value="2"/>
</dbReference>
<dbReference type="AlphaFoldDB" id="A0A8B6CIJ7"/>
<keyword evidence="3" id="KW-0677">Repeat</keyword>
<dbReference type="PANTHER" id="PTHR24049">
    <property type="entry name" value="CRUMBS FAMILY MEMBER"/>
    <property type="match status" value="1"/>
</dbReference>
<dbReference type="PANTHER" id="PTHR24049:SF22">
    <property type="entry name" value="DROSOPHILA CRUMBS HOMOLOG"/>
    <property type="match status" value="1"/>
</dbReference>